<gene>
    <name evidence="2" type="ORF">A2264_02915</name>
</gene>
<evidence type="ECO:0000313" key="3">
    <source>
        <dbReference type="Proteomes" id="UP000176614"/>
    </source>
</evidence>
<dbReference type="AlphaFoldDB" id="A0A1F4VYH0"/>
<feature type="transmembrane region" description="Helical" evidence="1">
    <location>
        <begin position="9"/>
        <end position="28"/>
    </location>
</feature>
<dbReference type="Proteomes" id="UP000176614">
    <property type="component" value="Unassembled WGS sequence"/>
</dbReference>
<keyword evidence="1" id="KW-0472">Membrane</keyword>
<dbReference type="EMBL" id="MEVT01000022">
    <property type="protein sequence ID" value="OGC62212.1"/>
    <property type="molecule type" value="Genomic_DNA"/>
</dbReference>
<feature type="transmembrane region" description="Helical" evidence="1">
    <location>
        <begin position="64"/>
        <end position="84"/>
    </location>
</feature>
<protein>
    <submittedName>
        <fullName evidence="2">Uncharacterized protein</fullName>
    </submittedName>
</protein>
<evidence type="ECO:0000256" key="1">
    <source>
        <dbReference type="SAM" id="Phobius"/>
    </source>
</evidence>
<keyword evidence="1" id="KW-1133">Transmembrane helix</keyword>
<sequence>MANQKGHTGIYMLIVISVLLILSLLLIFQHNKPAILILSFAGCALYSIMGIIHHKKESRLNFEIGLEYTLVGTFAFLLLFVAILL</sequence>
<comment type="caution">
    <text evidence="2">The sequence shown here is derived from an EMBL/GenBank/DDBJ whole genome shotgun (WGS) entry which is preliminary data.</text>
</comment>
<keyword evidence="1" id="KW-0812">Transmembrane</keyword>
<reference evidence="2 3" key="1">
    <citation type="journal article" date="2016" name="Nat. Commun.">
        <title>Thousands of microbial genomes shed light on interconnected biogeochemical processes in an aquifer system.</title>
        <authorList>
            <person name="Anantharaman K."/>
            <person name="Brown C.T."/>
            <person name="Hug L.A."/>
            <person name="Sharon I."/>
            <person name="Castelle C.J."/>
            <person name="Probst A.J."/>
            <person name="Thomas B.C."/>
            <person name="Singh A."/>
            <person name="Wilkins M.J."/>
            <person name="Karaoz U."/>
            <person name="Brodie E.L."/>
            <person name="Williams K.H."/>
            <person name="Hubbard S.S."/>
            <person name="Banfield J.F."/>
        </authorList>
    </citation>
    <scope>NUCLEOTIDE SEQUENCE [LARGE SCALE GENOMIC DNA]</scope>
</reference>
<evidence type="ECO:0000313" key="2">
    <source>
        <dbReference type="EMBL" id="OGC62212.1"/>
    </source>
</evidence>
<proteinExistence type="predicted"/>
<organism evidence="2 3">
    <name type="scientific">candidate division WWE3 bacterium RIFOXYA2_FULL_46_9</name>
    <dbReference type="NCBI Taxonomy" id="1802636"/>
    <lineage>
        <taxon>Bacteria</taxon>
        <taxon>Katanobacteria</taxon>
    </lineage>
</organism>
<accession>A0A1F4VYH0</accession>
<name>A0A1F4VYH0_UNCKA</name>
<feature type="transmembrane region" description="Helical" evidence="1">
    <location>
        <begin position="34"/>
        <end position="52"/>
    </location>
</feature>